<feature type="transmembrane region" description="Helical" evidence="7">
    <location>
        <begin position="433"/>
        <end position="460"/>
    </location>
</feature>
<feature type="domain" description="ABC3 transporter permease C-terminal" evidence="8">
    <location>
        <begin position="438"/>
        <end position="557"/>
    </location>
</feature>
<protein>
    <recommendedName>
        <fullName evidence="8">ABC3 transporter permease C-terminal domain-containing protein</fullName>
    </recommendedName>
</protein>
<feature type="transmembrane region" description="Helical" evidence="7">
    <location>
        <begin position="392"/>
        <end position="413"/>
    </location>
</feature>
<dbReference type="InterPro" id="IPR003838">
    <property type="entry name" value="ABC3_permease_C"/>
</dbReference>
<comment type="subcellular location">
    <subcellularLocation>
        <location evidence="1">Cell membrane</location>
        <topology evidence="1">Multi-pass membrane protein</topology>
    </subcellularLocation>
</comment>
<reference evidence="9" key="1">
    <citation type="journal article" date="2014" name="Int. J. Syst. Evol. Microbiol.">
        <title>Complete genome sequence of Corynebacterium casei LMG S-19264T (=DSM 44701T), isolated from a smear-ripened cheese.</title>
        <authorList>
            <consortium name="US DOE Joint Genome Institute (JGI-PGF)"/>
            <person name="Walter F."/>
            <person name="Albersmeier A."/>
            <person name="Kalinowski J."/>
            <person name="Ruckert C."/>
        </authorList>
    </citation>
    <scope>NUCLEOTIDE SEQUENCE</scope>
    <source>
        <strain evidence="9">CGMCC 1.15388</strain>
    </source>
</reference>
<keyword evidence="4 7" id="KW-1133">Transmembrane helix</keyword>
<feature type="transmembrane region" description="Helical" evidence="7">
    <location>
        <begin position="527"/>
        <end position="547"/>
    </location>
</feature>
<dbReference type="EMBL" id="BMIS01000001">
    <property type="protein sequence ID" value="GGE58225.1"/>
    <property type="molecule type" value="Genomic_DNA"/>
</dbReference>
<feature type="transmembrane region" description="Helical" evidence="7">
    <location>
        <begin position="487"/>
        <end position="507"/>
    </location>
</feature>
<dbReference type="RefSeq" id="WP_188682040.1">
    <property type="nucleotide sequence ID" value="NZ_BMIS01000001.1"/>
</dbReference>
<evidence type="ECO:0000256" key="5">
    <source>
        <dbReference type="ARBA" id="ARBA00023136"/>
    </source>
</evidence>
<keyword evidence="2" id="KW-1003">Cell membrane</keyword>
<dbReference type="PANTHER" id="PTHR30572">
    <property type="entry name" value="MEMBRANE COMPONENT OF TRANSPORTER-RELATED"/>
    <property type="match status" value="1"/>
</dbReference>
<feature type="transmembrane region" description="Helical" evidence="7">
    <location>
        <begin position="251"/>
        <end position="273"/>
    </location>
</feature>
<keyword evidence="3 7" id="KW-0812">Transmembrane</keyword>
<accession>A0A917AKE6</accession>
<dbReference type="Pfam" id="PF02687">
    <property type="entry name" value="FtsX"/>
    <property type="match status" value="2"/>
</dbReference>
<evidence type="ECO:0000256" key="4">
    <source>
        <dbReference type="ARBA" id="ARBA00022989"/>
    </source>
</evidence>
<feature type="domain" description="ABC3 transporter permease C-terminal" evidence="8">
    <location>
        <begin position="159"/>
        <end position="280"/>
    </location>
</feature>
<dbReference type="GO" id="GO:0022857">
    <property type="term" value="F:transmembrane transporter activity"/>
    <property type="evidence" value="ECO:0007669"/>
    <property type="project" value="TreeGrafter"/>
</dbReference>
<evidence type="ECO:0000259" key="8">
    <source>
        <dbReference type="Pfam" id="PF02687"/>
    </source>
</evidence>
<proteinExistence type="inferred from homology"/>
<keyword evidence="5 7" id="KW-0472">Membrane</keyword>
<evidence type="ECO:0000313" key="9">
    <source>
        <dbReference type="EMBL" id="GGE58225.1"/>
    </source>
</evidence>
<dbReference type="AlphaFoldDB" id="A0A917AKE6"/>
<feature type="transmembrane region" description="Helical" evidence="7">
    <location>
        <begin position="208"/>
        <end position="231"/>
    </location>
</feature>
<evidence type="ECO:0000256" key="6">
    <source>
        <dbReference type="ARBA" id="ARBA00038076"/>
    </source>
</evidence>
<gene>
    <name evidence="9" type="ORF">GCM10011401_01210</name>
</gene>
<dbReference type="PANTHER" id="PTHR30572:SF4">
    <property type="entry name" value="ABC TRANSPORTER PERMEASE YTRF"/>
    <property type="match status" value="1"/>
</dbReference>
<dbReference type="Proteomes" id="UP000633136">
    <property type="component" value="Unassembled WGS sequence"/>
</dbReference>
<dbReference type="GO" id="GO:0005886">
    <property type="term" value="C:plasma membrane"/>
    <property type="evidence" value="ECO:0007669"/>
    <property type="project" value="UniProtKB-SubCell"/>
</dbReference>
<evidence type="ECO:0000256" key="2">
    <source>
        <dbReference type="ARBA" id="ARBA00022475"/>
    </source>
</evidence>
<keyword evidence="10" id="KW-1185">Reference proteome</keyword>
<sequence>MRAAVLRTNIRSSGGRLWAAASAITISVTFIVAGMLLADSLQRGIEAQAAEEIGGADIVLEPYALYEEGEEAVDQLVSDLTALDSVAEVDIRGEGFPSLQLILEEEHREDPDAAQEARDEVQGLIDDDTALFTQQEYIDQWIELRTGGATALQFVLGGFGAIAAFVSAIVIANTFQVVVASRRKTLGLLRAVGAGSAQLRSAALGEGALLGAAASVAGILLGWVAAWGLTVSRADLFGGGADLLPAQLTPAPALIGVLIGVGVTVFASAWPAVRSGRTSPMEALRPADLSSGGAAVPMVRTLAGLLFAVPGFGLTVYAAASEHYSDPVTGLAMPLLGIAGGMLTFFGTLLLGRLMIPVLVDRLGRLVGAVTGLRPSAPLAGRTARQSPGRTTATASALLVGVTLVVTFTVGAATTQAFLEEEFSDQGMIDQVLAVVLLLVAVSVVVAIIGVSNTMALSVMERRREAALLRALGSTRGTMGRMVSIEALLLALVALLIGTALGTFFGWAGVSSLIALEEVSIGVAMPWGRLALIWCAAAGAALLAAWLPARSFAQTPPAQGLAG</sequence>
<organism evidence="9 10">
    <name type="scientific">Nesterenkonia cremea</name>
    <dbReference type="NCBI Taxonomy" id="1882340"/>
    <lineage>
        <taxon>Bacteria</taxon>
        <taxon>Bacillati</taxon>
        <taxon>Actinomycetota</taxon>
        <taxon>Actinomycetes</taxon>
        <taxon>Micrococcales</taxon>
        <taxon>Micrococcaceae</taxon>
        <taxon>Nesterenkonia</taxon>
    </lineage>
</organism>
<feature type="transmembrane region" description="Helical" evidence="7">
    <location>
        <begin position="331"/>
        <end position="356"/>
    </location>
</feature>
<reference evidence="9" key="2">
    <citation type="submission" date="2020-09" db="EMBL/GenBank/DDBJ databases">
        <authorList>
            <person name="Sun Q."/>
            <person name="Zhou Y."/>
        </authorList>
    </citation>
    <scope>NUCLEOTIDE SEQUENCE</scope>
    <source>
        <strain evidence="9">CGMCC 1.15388</strain>
    </source>
</reference>
<name>A0A917AKE6_9MICC</name>
<feature type="transmembrane region" description="Helical" evidence="7">
    <location>
        <begin position="294"/>
        <end position="319"/>
    </location>
</feature>
<evidence type="ECO:0000256" key="1">
    <source>
        <dbReference type="ARBA" id="ARBA00004651"/>
    </source>
</evidence>
<evidence type="ECO:0000256" key="3">
    <source>
        <dbReference type="ARBA" id="ARBA00022692"/>
    </source>
</evidence>
<comment type="caution">
    <text evidence="9">The sequence shown here is derived from an EMBL/GenBank/DDBJ whole genome shotgun (WGS) entry which is preliminary data.</text>
</comment>
<evidence type="ECO:0000313" key="10">
    <source>
        <dbReference type="Proteomes" id="UP000633136"/>
    </source>
</evidence>
<evidence type="ECO:0000256" key="7">
    <source>
        <dbReference type="SAM" id="Phobius"/>
    </source>
</evidence>
<feature type="transmembrane region" description="Helical" evidence="7">
    <location>
        <begin position="17"/>
        <end position="38"/>
    </location>
</feature>
<feature type="transmembrane region" description="Helical" evidence="7">
    <location>
        <begin position="154"/>
        <end position="180"/>
    </location>
</feature>
<dbReference type="InterPro" id="IPR050250">
    <property type="entry name" value="Macrolide_Exporter_MacB"/>
</dbReference>
<comment type="similarity">
    <text evidence="6">Belongs to the ABC-4 integral membrane protein family.</text>
</comment>